<dbReference type="EMBL" id="HBUE01204441">
    <property type="protein sequence ID" value="CAG6531291.1"/>
    <property type="molecule type" value="Transcribed_RNA"/>
</dbReference>
<dbReference type="EMBL" id="HBUE01204440">
    <property type="protein sequence ID" value="CAG6531288.1"/>
    <property type="molecule type" value="Transcribed_RNA"/>
</dbReference>
<dbReference type="EMBL" id="HBUE01310693">
    <property type="protein sequence ID" value="CAG6583147.1"/>
    <property type="molecule type" value="Transcribed_RNA"/>
</dbReference>
<organism evidence="2">
    <name type="scientific">Culex pipiens</name>
    <name type="common">House mosquito</name>
    <dbReference type="NCBI Taxonomy" id="7175"/>
    <lineage>
        <taxon>Eukaryota</taxon>
        <taxon>Metazoa</taxon>
        <taxon>Ecdysozoa</taxon>
        <taxon>Arthropoda</taxon>
        <taxon>Hexapoda</taxon>
        <taxon>Insecta</taxon>
        <taxon>Pterygota</taxon>
        <taxon>Neoptera</taxon>
        <taxon>Endopterygota</taxon>
        <taxon>Diptera</taxon>
        <taxon>Nematocera</taxon>
        <taxon>Culicoidea</taxon>
        <taxon>Culicidae</taxon>
        <taxon>Culicinae</taxon>
        <taxon>Culicini</taxon>
        <taxon>Culex</taxon>
        <taxon>Culex</taxon>
    </lineage>
</organism>
<protein>
    <submittedName>
        <fullName evidence="2">(northern house mosquito) hypothetical protein</fullName>
    </submittedName>
</protein>
<sequence>MRRRQHRVRHQRFGRRRRSVHDQVAAGAARAATAENHQASAEAEGGLRLRRRFAQERHQHPDRVHPVSVHLCRHRGAAVQRQVLLLHRRQQAQQHRLPRILLPVRRSGRPAATGEARVEDAVLQLRQRRDRHVDPVCGANRRRMATSASELDGSYLRGPGTNPKLPHRNVHLLHRVLCRVSVLLREHFRCLDYHHLPGAGRGRAAGRRNRQESEILHRLHDRSAPARAVHPDEALRLQVHRVAHHRLGTVRVLYHVTDCVQYPTADAEVSRPEQKARELYEVSQHDIHRDV</sequence>
<dbReference type="EMBL" id="HBUE01204433">
    <property type="protein sequence ID" value="CAG6531274.1"/>
    <property type="molecule type" value="Transcribed_RNA"/>
</dbReference>
<dbReference type="EMBL" id="HBUE01204436">
    <property type="protein sequence ID" value="CAG6531280.1"/>
    <property type="molecule type" value="Transcribed_RNA"/>
</dbReference>
<feature type="region of interest" description="Disordered" evidence="1">
    <location>
        <begin position="1"/>
        <end position="22"/>
    </location>
</feature>
<dbReference type="EMBL" id="HBUE01310685">
    <property type="protein sequence ID" value="CAG6583130.1"/>
    <property type="molecule type" value="Transcribed_RNA"/>
</dbReference>
<reference evidence="2" key="1">
    <citation type="submission" date="2021-05" db="EMBL/GenBank/DDBJ databases">
        <authorList>
            <person name="Alioto T."/>
            <person name="Alioto T."/>
            <person name="Gomez Garrido J."/>
        </authorList>
    </citation>
    <scope>NUCLEOTIDE SEQUENCE</scope>
</reference>
<name>A0A8D8K4Z8_CULPI</name>
<evidence type="ECO:0000256" key="1">
    <source>
        <dbReference type="SAM" id="MobiDB-lite"/>
    </source>
</evidence>
<accession>A0A8D8K4Z8</accession>
<proteinExistence type="predicted"/>
<evidence type="ECO:0000313" key="2">
    <source>
        <dbReference type="EMBL" id="CAG6583136.1"/>
    </source>
</evidence>
<feature type="compositionally biased region" description="Basic residues" evidence="1">
    <location>
        <begin position="1"/>
        <end position="19"/>
    </location>
</feature>
<dbReference type="AlphaFoldDB" id="A0A8D8K4Z8"/>
<dbReference type="EMBL" id="HBUE01310688">
    <property type="protein sequence ID" value="CAG6583136.1"/>
    <property type="molecule type" value="Transcribed_RNA"/>
</dbReference>
<dbReference type="EMBL" id="HBUE01310692">
    <property type="protein sequence ID" value="CAG6583144.1"/>
    <property type="molecule type" value="Transcribed_RNA"/>
</dbReference>
<dbReference type="EMBL" id="HBUE01081835">
    <property type="protein sequence ID" value="CAG6477840.1"/>
    <property type="molecule type" value="Transcribed_RNA"/>
</dbReference>